<keyword evidence="2" id="KW-1185">Reference proteome</keyword>
<protein>
    <submittedName>
        <fullName evidence="1">Uncharacterized protein</fullName>
    </submittedName>
</protein>
<sequence>MTNETTETTTMVTSQQVIEVSEPSKKPIIPFFPNFNFNFQIPQFPFPQFLPKNHRHDDAGGADKNNETPQLQSEGGQPGPNVVTFPKSQQVVVPSPLQAEADANSSTAKTSHPIVIYQVYAIGAFFLSQWIWARWNERKARGGSPDDEGRGPQDNK</sequence>
<dbReference type="Proteomes" id="UP001177021">
    <property type="component" value="Unassembled WGS sequence"/>
</dbReference>
<evidence type="ECO:0000313" key="2">
    <source>
        <dbReference type="Proteomes" id="UP001177021"/>
    </source>
</evidence>
<organism evidence="1 2">
    <name type="scientific">Trifolium pratense</name>
    <name type="common">Red clover</name>
    <dbReference type="NCBI Taxonomy" id="57577"/>
    <lineage>
        <taxon>Eukaryota</taxon>
        <taxon>Viridiplantae</taxon>
        <taxon>Streptophyta</taxon>
        <taxon>Embryophyta</taxon>
        <taxon>Tracheophyta</taxon>
        <taxon>Spermatophyta</taxon>
        <taxon>Magnoliopsida</taxon>
        <taxon>eudicotyledons</taxon>
        <taxon>Gunneridae</taxon>
        <taxon>Pentapetalae</taxon>
        <taxon>rosids</taxon>
        <taxon>fabids</taxon>
        <taxon>Fabales</taxon>
        <taxon>Fabaceae</taxon>
        <taxon>Papilionoideae</taxon>
        <taxon>50 kb inversion clade</taxon>
        <taxon>NPAAA clade</taxon>
        <taxon>Hologalegina</taxon>
        <taxon>IRL clade</taxon>
        <taxon>Trifolieae</taxon>
        <taxon>Trifolium</taxon>
    </lineage>
</organism>
<dbReference type="EMBL" id="CASHSV030000001">
    <property type="protein sequence ID" value="CAJ2629442.1"/>
    <property type="molecule type" value="Genomic_DNA"/>
</dbReference>
<name>A0ACB0IBN8_TRIPR</name>
<proteinExistence type="predicted"/>
<accession>A0ACB0IBN8</accession>
<evidence type="ECO:0000313" key="1">
    <source>
        <dbReference type="EMBL" id="CAJ2629442.1"/>
    </source>
</evidence>
<reference evidence="1" key="1">
    <citation type="submission" date="2023-10" db="EMBL/GenBank/DDBJ databases">
        <authorList>
            <person name="Rodriguez Cubillos JULIANA M."/>
            <person name="De Vega J."/>
        </authorList>
    </citation>
    <scope>NUCLEOTIDE SEQUENCE</scope>
</reference>
<gene>
    <name evidence="1" type="ORF">MILVUS5_LOCUS1426</name>
</gene>
<comment type="caution">
    <text evidence="1">The sequence shown here is derived from an EMBL/GenBank/DDBJ whole genome shotgun (WGS) entry which is preliminary data.</text>
</comment>